<keyword evidence="5 6" id="KW-0472">Membrane</keyword>
<feature type="transmembrane region" description="Helical" evidence="6">
    <location>
        <begin position="217"/>
        <end position="243"/>
    </location>
</feature>
<keyword evidence="3 6" id="KW-0812">Transmembrane</keyword>
<evidence type="ECO:0000313" key="7">
    <source>
        <dbReference type="EMBL" id="ABW68185.1"/>
    </source>
</evidence>
<dbReference type="PANTHER" id="PTHR10010">
    <property type="entry name" value="SOLUTE CARRIER FAMILY 34 SODIUM PHOSPHATE , MEMBER 2-RELATED"/>
    <property type="match status" value="1"/>
</dbReference>
<feature type="transmembrane region" description="Helical" evidence="6">
    <location>
        <begin position="44"/>
        <end position="64"/>
    </location>
</feature>
<keyword evidence="8" id="KW-1185">Reference proteome</keyword>
<dbReference type="NCBIfam" id="TIGR00704">
    <property type="entry name" value="NaPi_cotrn_rel"/>
    <property type="match status" value="1"/>
</dbReference>
<feature type="transmembrane region" description="Helical" evidence="6">
    <location>
        <begin position="255"/>
        <end position="276"/>
    </location>
</feature>
<dbReference type="RefSeq" id="WP_012175797.1">
    <property type="nucleotide sequence ID" value="NC_009943.1"/>
</dbReference>
<feature type="transmembrane region" description="Helical" evidence="6">
    <location>
        <begin position="172"/>
        <end position="190"/>
    </location>
</feature>
<accession>A8ZVJ8</accession>
<protein>
    <submittedName>
        <fullName evidence="7">Na/Pi-cotransporter II-related protein</fullName>
    </submittedName>
</protein>
<dbReference type="EMBL" id="CP000859">
    <property type="protein sequence ID" value="ABW68185.1"/>
    <property type="molecule type" value="Genomic_DNA"/>
</dbReference>
<dbReference type="InterPro" id="IPR003841">
    <property type="entry name" value="Na/Pi_transpt"/>
</dbReference>
<dbReference type="GO" id="GO:0005886">
    <property type="term" value="C:plasma membrane"/>
    <property type="evidence" value="ECO:0007669"/>
    <property type="project" value="UniProtKB-SubCell"/>
</dbReference>
<dbReference type="AlphaFoldDB" id="A8ZVJ8"/>
<feature type="transmembrane region" description="Helical" evidence="6">
    <location>
        <begin position="85"/>
        <end position="105"/>
    </location>
</feature>
<dbReference type="eggNOG" id="COG1283">
    <property type="taxonomic scope" value="Bacteria"/>
</dbReference>
<dbReference type="GO" id="GO:0044341">
    <property type="term" value="P:sodium-dependent phosphate transport"/>
    <property type="evidence" value="ECO:0007669"/>
    <property type="project" value="InterPro"/>
</dbReference>
<evidence type="ECO:0000256" key="3">
    <source>
        <dbReference type="ARBA" id="ARBA00022692"/>
    </source>
</evidence>
<dbReference type="HOGENOM" id="CLU_025623_0_1_7"/>
<dbReference type="PROSITE" id="PS51257">
    <property type="entry name" value="PROKAR_LIPOPROTEIN"/>
    <property type="match status" value="1"/>
</dbReference>
<dbReference type="SUPFAM" id="SSF109755">
    <property type="entry name" value="PhoU-like"/>
    <property type="match status" value="1"/>
</dbReference>
<keyword evidence="4 6" id="KW-1133">Transmembrane helix</keyword>
<evidence type="ECO:0000256" key="1">
    <source>
        <dbReference type="ARBA" id="ARBA00004651"/>
    </source>
</evidence>
<dbReference type="Proteomes" id="UP000008561">
    <property type="component" value="Chromosome"/>
</dbReference>
<dbReference type="NCBIfam" id="NF037997">
    <property type="entry name" value="Na_Pi_symport"/>
    <property type="match status" value="1"/>
</dbReference>
<evidence type="ECO:0000256" key="2">
    <source>
        <dbReference type="ARBA" id="ARBA00022475"/>
    </source>
</evidence>
<evidence type="ECO:0000313" key="8">
    <source>
        <dbReference type="Proteomes" id="UP000008561"/>
    </source>
</evidence>
<evidence type="ECO:0000256" key="6">
    <source>
        <dbReference type="SAM" id="Phobius"/>
    </source>
</evidence>
<dbReference type="STRING" id="96561.Dole_2381"/>
<sequence length="643" mass="70905">MKQRIGKNFLCRPVLAGLAAAVFACLLIPATGFASPSPEPHSPISWSFIIIGLMGGLALFLYGLEKMSKGLKDSTGSQMRRILGALTRNRMIGFLVGGFVTMVIQSSSATTVMLVSFVQAGLMTFVQSLGVILGADVGSTVTAQLIAFKLTDYALIMVAAGVGARMFSRRRIVMAMGEILLGFGILFYGMKLMSDAMAPLRTWPEFITLLQGLENPLLGILAGGAFTALIQSSGAFTGILIILAQENLITLEAGIPMVLGANVGTCVTAILASIGMTREAKRVAMGHVLFKVAGVMLFVFWIPEFAAMVRDLTTHFGGGMARQIANAHTLFNVSVGLVFLPFTTVFARLIQKVFPDRKKEQITRELTTWYLDDSSIKTPEIAISLARTELSRMAKLLERMLRAIIIPFISDEQHVAKGVKEREEIELLRREIPKRDAIFPELTLMEGIDMREAKIDFLEEKIGDFLNRVLREGVSKESVSEVFGMMSIAKDMESIGDLIHRNMVPLIVKKKALHADFSDEGKEELMIYHNKVCTHIRLLKEAFVETNRDKACQIMSQERTYLDLESQFRLRHLERVHCQQQASQVTHEIHMELMDMLKQIVVYSSNIAATFSNTCAITRPQASAPEGPGVIPGVIFQEGPPTP</sequence>
<dbReference type="GO" id="GO:0005436">
    <property type="term" value="F:sodium:phosphate symporter activity"/>
    <property type="evidence" value="ECO:0007669"/>
    <property type="project" value="InterPro"/>
</dbReference>
<dbReference type="InterPro" id="IPR038078">
    <property type="entry name" value="PhoU-like_sf"/>
</dbReference>
<feature type="transmembrane region" description="Helical" evidence="6">
    <location>
        <begin position="288"/>
        <end position="309"/>
    </location>
</feature>
<dbReference type="KEGG" id="dol:Dole_2381"/>
<dbReference type="Pfam" id="PF02690">
    <property type="entry name" value="Na_Pi_cotrans"/>
    <property type="match status" value="2"/>
</dbReference>
<feature type="transmembrane region" description="Helical" evidence="6">
    <location>
        <begin position="329"/>
        <end position="350"/>
    </location>
</feature>
<gene>
    <name evidence="7" type="ordered locus">Dole_2381</name>
</gene>
<organism evidence="7 8">
    <name type="scientific">Desulfosudis oleivorans (strain DSM 6200 / JCM 39069 / Hxd3)</name>
    <name type="common">Desulfococcus oleovorans</name>
    <dbReference type="NCBI Taxonomy" id="96561"/>
    <lineage>
        <taxon>Bacteria</taxon>
        <taxon>Pseudomonadati</taxon>
        <taxon>Thermodesulfobacteriota</taxon>
        <taxon>Desulfobacteria</taxon>
        <taxon>Desulfobacterales</taxon>
        <taxon>Desulfosudaceae</taxon>
        <taxon>Desulfosudis</taxon>
    </lineage>
</organism>
<proteinExistence type="predicted"/>
<reference evidence="7 8" key="1">
    <citation type="submission" date="2007-10" db="EMBL/GenBank/DDBJ databases">
        <title>Complete sequence of Desulfococcus oleovorans Hxd3.</title>
        <authorList>
            <consortium name="US DOE Joint Genome Institute"/>
            <person name="Copeland A."/>
            <person name="Lucas S."/>
            <person name="Lapidus A."/>
            <person name="Barry K."/>
            <person name="Glavina del Rio T."/>
            <person name="Dalin E."/>
            <person name="Tice H."/>
            <person name="Pitluck S."/>
            <person name="Kiss H."/>
            <person name="Brettin T."/>
            <person name="Bruce D."/>
            <person name="Detter J.C."/>
            <person name="Han C."/>
            <person name="Schmutz J."/>
            <person name="Larimer F."/>
            <person name="Land M."/>
            <person name="Hauser L."/>
            <person name="Kyrpides N."/>
            <person name="Kim E."/>
            <person name="Wawrik B."/>
            <person name="Richardson P."/>
        </authorList>
    </citation>
    <scope>NUCLEOTIDE SEQUENCE [LARGE SCALE GENOMIC DNA]</scope>
    <source>
        <strain evidence="8">DSM 6200 / JCM 39069 / Hxd3</strain>
    </source>
</reference>
<dbReference type="InterPro" id="IPR004633">
    <property type="entry name" value="NaPi_cotrn-rel/YqeW-like"/>
</dbReference>
<dbReference type="Gene3D" id="1.20.58.220">
    <property type="entry name" value="Phosphate transport system protein phou homolog 2, domain 2"/>
    <property type="match status" value="1"/>
</dbReference>
<comment type="subcellular location">
    <subcellularLocation>
        <location evidence="1">Cell membrane</location>
        <topology evidence="1">Multi-pass membrane protein</topology>
    </subcellularLocation>
</comment>
<name>A8ZVJ8_DESOH</name>
<evidence type="ECO:0000256" key="4">
    <source>
        <dbReference type="ARBA" id="ARBA00022989"/>
    </source>
</evidence>
<dbReference type="PANTHER" id="PTHR10010:SF46">
    <property type="entry name" value="SODIUM-DEPENDENT PHOSPHATE TRANSPORT PROTEIN 2B"/>
    <property type="match status" value="1"/>
</dbReference>
<evidence type="ECO:0000256" key="5">
    <source>
        <dbReference type="ARBA" id="ARBA00023136"/>
    </source>
</evidence>
<keyword evidence="2" id="KW-1003">Cell membrane</keyword>